<evidence type="ECO:0000256" key="3">
    <source>
        <dbReference type="ARBA" id="ARBA00022525"/>
    </source>
</evidence>
<evidence type="ECO:0000256" key="5">
    <source>
        <dbReference type="RuleBase" id="RU367124"/>
    </source>
</evidence>
<keyword evidence="3 5" id="KW-0964">Secreted</keyword>
<dbReference type="InterPro" id="IPR031825">
    <property type="entry name" value="RXLR"/>
</dbReference>
<comment type="function">
    <text evidence="5">Effector that suppresses plant defense responses during pathogen infection.</text>
</comment>
<name>A0A8T1X4U1_9STRA</name>
<dbReference type="Proteomes" id="UP000693981">
    <property type="component" value="Unassembled WGS sequence"/>
</dbReference>
<sequence>MRVCYALLAALPALLVSTKAAPSVTQNSEPNILPEVNTVPSAHSFSVHGNNGIRGRAMRRMDDTESTNVVDDLVDEDDDEDEEKRSSLNRAHMSELSKKLAQVDDVDDLTLKTIRVEQKPEILSALQVIKNMGWNPQTLKEKLGFSKLNYEDPNYQLAVHFTKYFSKLK</sequence>
<comment type="similarity">
    <text evidence="2 5">Belongs to the RxLR effector family.</text>
</comment>
<proteinExistence type="inferred from homology"/>
<dbReference type="Pfam" id="PF16810">
    <property type="entry name" value="RXLR"/>
    <property type="match status" value="1"/>
</dbReference>
<evidence type="ECO:0000256" key="4">
    <source>
        <dbReference type="ARBA" id="ARBA00022729"/>
    </source>
</evidence>
<evidence type="ECO:0000313" key="8">
    <source>
        <dbReference type="Proteomes" id="UP000693981"/>
    </source>
</evidence>
<comment type="subcellular location">
    <subcellularLocation>
        <location evidence="1 5">Secreted</location>
    </subcellularLocation>
</comment>
<reference evidence="7" key="1">
    <citation type="submission" date="2021-02" db="EMBL/GenBank/DDBJ databases">
        <authorList>
            <person name="Palmer J.M."/>
        </authorList>
    </citation>
    <scope>NUCLEOTIDE SEQUENCE</scope>
    <source>
        <strain evidence="7">SCRP23</strain>
    </source>
</reference>
<keyword evidence="8" id="KW-1185">Reference proteome</keyword>
<feature type="chain" id="PRO_5035806600" description="RxLR effector protein" evidence="5">
    <location>
        <begin position="21"/>
        <end position="169"/>
    </location>
</feature>
<protein>
    <recommendedName>
        <fullName evidence="5">RxLR effector protein</fullName>
    </recommendedName>
</protein>
<feature type="signal peptide" evidence="5">
    <location>
        <begin position="1"/>
        <end position="20"/>
    </location>
</feature>
<organism evidence="7 8">
    <name type="scientific">Phytophthora boehmeriae</name>
    <dbReference type="NCBI Taxonomy" id="109152"/>
    <lineage>
        <taxon>Eukaryota</taxon>
        <taxon>Sar</taxon>
        <taxon>Stramenopiles</taxon>
        <taxon>Oomycota</taxon>
        <taxon>Peronosporomycetes</taxon>
        <taxon>Peronosporales</taxon>
        <taxon>Peronosporaceae</taxon>
        <taxon>Phytophthora</taxon>
    </lineage>
</organism>
<dbReference type="AlphaFoldDB" id="A0A8T1X4U1"/>
<dbReference type="EMBL" id="JAGDFL010000032">
    <property type="protein sequence ID" value="KAG7400334.1"/>
    <property type="molecule type" value="Genomic_DNA"/>
</dbReference>
<evidence type="ECO:0000256" key="2">
    <source>
        <dbReference type="ARBA" id="ARBA00010400"/>
    </source>
</evidence>
<accession>A0A8T1X4U1</accession>
<evidence type="ECO:0000256" key="1">
    <source>
        <dbReference type="ARBA" id="ARBA00004613"/>
    </source>
</evidence>
<comment type="domain">
    <text evidence="5">The RxLR-dEER motif acts to carry the protein into the host cell cytoplasm through binding to cell surface phosphatidylinositol-3-phosphate.</text>
</comment>
<evidence type="ECO:0000313" key="7">
    <source>
        <dbReference type="EMBL" id="KAG7400334.1"/>
    </source>
</evidence>
<feature type="region of interest" description="Disordered" evidence="6">
    <location>
        <begin position="43"/>
        <end position="68"/>
    </location>
</feature>
<gene>
    <name evidence="7" type="ORF">PHYBOEH_006091</name>
</gene>
<evidence type="ECO:0000256" key="6">
    <source>
        <dbReference type="SAM" id="MobiDB-lite"/>
    </source>
</evidence>
<keyword evidence="4 5" id="KW-0732">Signal</keyword>
<comment type="caution">
    <text evidence="7">The sequence shown here is derived from an EMBL/GenBank/DDBJ whole genome shotgun (WGS) entry which is preliminary data.</text>
</comment>